<comment type="similarity">
    <text evidence="1 8">Belongs to the SOS response-associated peptidase family.</text>
</comment>
<evidence type="ECO:0000256" key="8">
    <source>
        <dbReference type="RuleBase" id="RU364100"/>
    </source>
</evidence>
<keyword evidence="10" id="KW-1185">Reference proteome</keyword>
<dbReference type="GO" id="GO:0003697">
    <property type="term" value="F:single-stranded DNA binding"/>
    <property type="evidence" value="ECO:0007669"/>
    <property type="project" value="InterPro"/>
</dbReference>
<evidence type="ECO:0000256" key="2">
    <source>
        <dbReference type="ARBA" id="ARBA00022670"/>
    </source>
</evidence>
<evidence type="ECO:0000256" key="6">
    <source>
        <dbReference type="ARBA" id="ARBA00023125"/>
    </source>
</evidence>
<dbReference type="Proteomes" id="UP000315636">
    <property type="component" value="Unassembled WGS sequence"/>
</dbReference>
<dbReference type="SUPFAM" id="SSF143081">
    <property type="entry name" value="BB1717-like"/>
    <property type="match status" value="1"/>
</dbReference>
<keyword evidence="3" id="KW-0227">DNA damage</keyword>
<dbReference type="AlphaFoldDB" id="A0A521DNU7"/>
<dbReference type="PANTHER" id="PTHR13604">
    <property type="entry name" value="DC12-RELATED"/>
    <property type="match status" value="1"/>
</dbReference>
<dbReference type="GO" id="GO:0016829">
    <property type="term" value="F:lyase activity"/>
    <property type="evidence" value="ECO:0007669"/>
    <property type="project" value="UniProtKB-KW"/>
</dbReference>
<dbReference type="InterPro" id="IPR036590">
    <property type="entry name" value="SRAP-like"/>
</dbReference>
<sequence length="227" mass="26363">MCGRFTLTVRPDDIKRRFRIDDADHARMEELPRYNIAPTQRVPIVIQQEKKRKLVPMRWGLIPHWAKDSSFGSRLINARSETVSQKPAFRRAFQRARCLVPADGFFEWKKSESGNKEPMRITMKHGTLFAFAGLWEKWMDATGNAVYSFTILTTHPNEKMRRLHHRMPVILKESDEWIWLDPTIHDPGVLHSLLSPCESEDIEMYPVSTVVNSPKNDGPECIRPLAL</sequence>
<dbReference type="OrthoDB" id="9782620at2"/>
<dbReference type="PANTHER" id="PTHR13604:SF0">
    <property type="entry name" value="ABASIC SITE PROCESSING PROTEIN HMCES"/>
    <property type="match status" value="1"/>
</dbReference>
<keyword evidence="2 8" id="KW-0645">Protease</keyword>
<dbReference type="Pfam" id="PF02586">
    <property type="entry name" value="SRAP"/>
    <property type="match status" value="1"/>
</dbReference>
<keyword evidence="6" id="KW-0238">DNA-binding</keyword>
<dbReference type="GO" id="GO:0006508">
    <property type="term" value="P:proteolysis"/>
    <property type="evidence" value="ECO:0007669"/>
    <property type="project" value="UniProtKB-KW"/>
</dbReference>
<accession>A0A521DNU7</accession>
<name>A0A521DNU7_9BACL</name>
<dbReference type="Gene3D" id="3.90.1680.10">
    <property type="entry name" value="SOS response associated peptidase-like"/>
    <property type="match status" value="1"/>
</dbReference>
<evidence type="ECO:0000256" key="7">
    <source>
        <dbReference type="ARBA" id="ARBA00023239"/>
    </source>
</evidence>
<evidence type="ECO:0000256" key="3">
    <source>
        <dbReference type="ARBA" id="ARBA00022763"/>
    </source>
</evidence>
<dbReference type="EC" id="3.4.-.-" evidence="8"/>
<evidence type="ECO:0000256" key="4">
    <source>
        <dbReference type="ARBA" id="ARBA00022801"/>
    </source>
</evidence>
<keyword evidence="7" id="KW-0456">Lyase</keyword>
<evidence type="ECO:0000256" key="5">
    <source>
        <dbReference type="ARBA" id="ARBA00023124"/>
    </source>
</evidence>
<dbReference type="EMBL" id="FXTI01000006">
    <property type="protein sequence ID" value="SMO73363.1"/>
    <property type="molecule type" value="Genomic_DNA"/>
</dbReference>
<evidence type="ECO:0000256" key="1">
    <source>
        <dbReference type="ARBA" id="ARBA00008136"/>
    </source>
</evidence>
<dbReference type="InterPro" id="IPR003738">
    <property type="entry name" value="SRAP"/>
</dbReference>
<protein>
    <recommendedName>
        <fullName evidence="8">Abasic site processing protein</fullName>
        <ecNumber evidence="8">3.4.-.-</ecNumber>
    </recommendedName>
</protein>
<evidence type="ECO:0000313" key="10">
    <source>
        <dbReference type="Proteomes" id="UP000315636"/>
    </source>
</evidence>
<proteinExistence type="inferred from homology"/>
<keyword evidence="5" id="KW-0190">Covalent protein-DNA linkage</keyword>
<gene>
    <name evidence="9" type="ORF">SAMN06264849_106157</name>
</gene>
<dbReference type="RefSeq" id="WP_142505734.1">
    <property type="nucleotide sequence ID" value="NZ_FXTI01000006.1"/>
</dbReference>
<dbReference type="GO" id="GO:0008233">
    <property type="term" value="F:peptidase activity"/>
    <property type="evidence" value="ECO:0007669"/>
    <property type="project" value="UniProtKB-KW"/>
</dbReference>
<reference evidence="9 10" key="1">
    <citation type="submission" date="2017-05" db="EMBL/GenBank/DDBJ databases">
        <authorList>
            <person name="Varghese N."/>
            <person name="Submissions S."/>
        </authorList>
    </citation>
    <scope>NUCLEOTIDE SEQUENCE [LARGE SCALE GENOMIC DNA]</scope>
    <source>
        <strain evidence="9 10">DSM 45474</strain>
    </source>
</reference>
<keyword evidence="4 8" id="KW-0378">Hydrolase</keyword>
<organism evidence="9 10">
    <name type="scientific">Melghirimyces algeriensis</name>
    <dbReference type="NCBI Taxonomy" id="910412"/>
    <lineage>
        <taxon>Bacteria</taxon>
        <taxon>Bacillati</taxon>
        <taxon>Bacillota</taxon>
        <taxon>Bacilli</taxon>
        <taxon>Bacillales</taxon>
        <taxon>Thermoactinomycetaceae</taxon>
        <taxon>Melghirimyces</taxon>
    </lineage>
</organism>
<evidence type="ECO:0000313" key="9">
    <source>
        <dbReference type="EMBL" id="SMO73363.1"/>
    </source>
</evidence>
<dbReference type="GO" id="GO:0106300">
    <property type="term" value="P:protein-DNA covalent cross-linking repair"/>
    <property type="evidence" value="ECO:0007669"/>
    <property type="project" value="InterPro"/>
</dbReference>